<dbReference type="PROSITE" id="PS50600">
    <property type="entry name" value="ULP_PROTEASE"/>
    <property type="match status" value="1"/>
</dbReference>
<dbReference type="Pfam" id="PF02902">
    <property type="entry name" value="Peptidase_C48"/>
    <property type="match status" value="1"/>
</dbReference>
<dbReference type="SUPFAM" id="SSF54001">
    <property type="entry name" value="Cysteine proteinases"/>
    <property type="match status" value="1"/>
</dbReference>
<dbReference type="GO" id="GO:0005737">
    <property type="term" value="C:cytoplasm"/>
    <property type="evidence" value="ECO:0007669"/>
    <property type="project" value="TreeGrafter"/>
</dbReference>
<comment type="similarity">
    <text evidence="1">Belongs to the peptidase C48 family.</text>
</comment>
<protein>
    <submittedName>
        <fullName evidence="8">Expressed protein</fullName>
    </submittedName>
</protein>
<evidence type="ECO:0000256" key="4">
    <source>
        <dbReference type="ARBA" id="ARBA00022786"/>
    </source>
</evidence>
<sequence length="608" mass="69510">MEAISKRQSLSPEAESDLGKKITKTKDFQAELRPSVRKSSCLSWVNNAAKDFKEKPQAILTFPETDDHADSDTALVWPSNDETAFNSVAIYYGDLKRLKDGEFLNDTLIEFGLKWELKQLQEKNPPLAESIHLFNSFFYQKLSTKSKQKITASDEARLAYDGVRKWTKGLDVFKKKYLIIPINEQYVQRFSVEKQGLLLICFFYSLHWYFMIVLNPGKLLDQNMLPTTPARPNPTIYQPRSLRSQKFNNSEIEGPKMTPNSKVRDFDTNQKSRFFVQSSVELLDGVEGEARGFVADHHISDDTPTTALQQMDIDDQEDGNIISEARCSDKDFFEDSPIFLTLDSLGNPHRPQSQLVIRYLINEAQDKLNTNLPESILKSINVRKVNVPAQPNYCDCGLYLIHAFKRFFENPQKMVEWILDPTKNKKKTNEKEVEDTWDAAGASKARKALRETIHNLIPAYQKKEKERKAQRLKKVPQNDQDSDLSSVPDSINMDLPLDKDEVEEFMHSPLHDAGGGFSVVRSGSLSPGYRSHILKRKVDKCESFKTHEKPCAFEHIKSLPPEQKKKDDSVINIPDSPIQKGRDAYLELAVKRWVMYTAGTSSAYSKIP</sequence>
<dbReference type="AlphaFoldDB" id="A0AAV0ASE8"/>
<evidence type="ECO:0000256" key="6">
    <source>
        <dbReference type="SAM" id="MobiDB-lite"/>
    </source>
</evidence>
<organism evidence="8 9">
    <name type="scientific">Phakopsora pachyrhizi</name>
    <name type="common">Asian soybean rust disease fungus</name>
    <dbReference type="NCBI Taxonomy" id="170000"/>
    <lineage>
        <taxon>Eukaryota</taxon>
        <taxon>Fungi</taxon>
        <taxon>Dikarya</taxon>
        <taxon>Basidiomycota</taxon>
        <taxon>Pucciniomycotina</taxon>
        <taxon>Pucciniomycetes</taxon>
        <taxon>Pucciniales</taxon>
        <taxon>Phakopsoraceae</taxon>
        <taxon>Phakopsora</taxon>
    </lineage>
</organism>
<name>A0AAV0ASE8_PHAPC</name>
<evidence type="ECO:0000256" key="5">
    <source>
        <dbReference type="ARBA" id="ARBA00022801"/>
    </source>
</evidence>
<dbReference type="Gene3D" id="3.40.395.10">
    <property type="entry name" value="Adenoviral Proteinase, Chain A"/>
    <property type="match status" value="1"/>
</dbReference>
<evidence type="ECO:0000259" key="7">
    <source>
        <dbReference type="PROSITE" id="PS50600"/>
    </source>
</evidence>
<dbReference type="GO" id="GO:0070139">
    <property type="term" value="F:SUMO-specific endopeptidase activity"/>
    <property type="evidence" value="ECO:0007669"/>
    <property type="project" value="TreeGrafter"/>
</dbReference>
<proteinExistence type="inferred from homology"/>
<keyword evidence="9" id="KW-1185">Reference proteome</keyword>
<keyword evidence="5" id="KW-0378">Hydrolase</keyword>
<dbReference type="InterPro" id="IPR038765">
    <property type="entry name" value="Papain-like_cys_pep_sf"/>
</dbReference>
<evidence type="ECO:0000313" key="8">
    <source>
        <dbReference type="EMBL" id="CAH7670502.1"/>
    </source>
</evidence>
<evidence type="ECO:0000313" key="9">
    <source>
        <dbReference type="Proteomes" id="UP001153365"/>
    </source>
</evidence>
<evidence type="ECO:0000256" key="2">
    <source>
        <dbReference type="ARBA" id="ARBA00022553"/>
    </source>
</evidence>
<dbReference type="GO" id="GO:0016926">
    <property type="term" value="P:protein desumoylation"/>
    <property type="evidence" value="ECO:0007669"/>
    <property type="project" value="TreeGrafter"/>
</dbReference>
<feature type="region of interest" description="Disordered" evidence="6">
    <location>
        <begin position="462"/>
        <end position="491"/>
    </location>
</feature>
<gene>
    <name evidence="8" type="ORF">PPACK8108_LOCUS5226</name>
</gene>
<feature type="domain" description="Ubiquitin-like protease family profile" evidence="7">
    <location>
        <begin position="88"/>
        <end position="407"/>
    </location>
</feature>
<keyword evidence="4" id="KW-0833">Ubl conjugation pathway</keyword>
<comment type="caution">
    <text evidence="8">The sequence shown here is derived from an EMBL/GenBank/DDBJ whole genome shotgun (WGS) entry which is preliminary data.</text>
</comment>
<feature type="region of interest" description="Disordered" evidence="6">
    <location>
        <begin position="1"/>
        <end position="22"/>
    </location>
</feature>
<evidence type="ECO:0000256" key="3">
    <source>
        <dbReference type="ARBA" id="ARBA00022670"/>
    </source>
</evidence>
<reference evidence="8" key="1">
    <citation type="submission" date="2022-06" db="EMBL/GenBank/DDBJ databases">
        <authorList>
            <consortium name="SYNGENTA / RWTH Aachen University"/>
        </authorList>
    </citation>
    <scope>NUCLEOTIDE SEQUENCE</scope>
</reference>
<dbReference type="Proteomes" id="UP001153365">
    <property type="component" value="Unassembled WGS sequence"/>
</dbReference>
<keyword evidence="2" id="KW-0597">Phosphoprotein</keyword>
<feature type="compositionally biased region" description="Polar residues" evidence="6">
    <location>
        <begin position="1"/>
        <end position="11"/>
    </location>
</feature>
<feature type="compositionally biased region" description="Polar residues" evidence="6">
    <location>
        <begin position="477"/>
        <end position="489"/>
    </location>
</feature>
<dbReference type="GO" id="GO:0006508">
    <property type="term" value="P:proteolysis"/>
    <property type="evidence" value="ECO:0007669"/>
    <property type="project" value="UniProtKB-KW"/>
</dbReference>
<accession>A0AAV0ASE8</accession>
<dbReference type="InterPro" id="IPR051947">
    <property type="entry name" value="Sentrin-specific_protease"/>
</dbReference>
<evidence type="ECO:0000256" key="1">
    <source>
        <dbReference type="ARBA" id="ARBA00005234"/>
    </source>
</evidence>
<dbReference type="PANTHER" id="PTHR46896:SF3">
    <property type="entry name" value="FI06413P-RELATED"/>
    <property type="match status" value="1"/>
</dbReference>
<keyword evidence="3" id="KW-0645">Protease</keyword>
<dbReference type="PANTHER" id="PTHR46896">
    <property type="entry name" value="SENTRIN-SPECIFIC PROTEASE"/>
    <property type="match status" value="1"/>
</dbReference>
<dbReference type="GO" id="GO:0005634">
    <property type="term" value="C:nucleus"/>
    <property type="evidence" value="ECO:0007669"/>
    <property type="project" value="TreeGrafter"/>
</dbReference>
<dbReference type="EMBL" id="CALTRL010001006">
    <property type="protein sequence ID" value="CAH7670502.1"/>
    <property type="molecule type" value="Genomic_DNA"/>
</dbReference>
<dbReference type="InterPro" id="IPR003653">
    <property type="entry name" value="Peptidase_C48_C"/>
</dbReference>